<organism evidence="1 2">
    <name type="scientific">Nodularia phage vB_NspS-kac68v161</name>
    <dbReference type="NCBI Taxonomy" id="2557582"/>
    <lineage>
        <taxon>Viruses</taxon>
        <taxon>Duplodnaviria</taxon>
        <taxon>Heunggongvirae</taxon>
        <taxon>Uroviricota</taxon>
        <taxon>Caudoviricetes</taxon>
        <taxon>Ravarandavirus</taxon>
        <taxon>Ravarandavirus kac68v161</taxon>
    </lineage>
</organism>
<evidence type="ECO:0000313" key="2">
    <source>
        <dbReference type="Proteomes" id="UP000305808"/>
    </source>
</evidence>
<protein>
    <submittedName>
        <fullName evidence="1">Uncharacterized protein</fullName>
    </submittedName>
</protein>
<dbReference type="EMBL" id="MK605245">
    <property type="protein sequence ID" value="QBQ73655.1"/>
    <property type="molecule type" value="Genomic_DNA"/>
</dbReference>
<proteinExistence type="predicted"/>
<gene>
    <name evidence="1" type="ORF">kac68v161_gp005</name>
</gene>
<keyword evidence="2" id="KW-1185">Reference proteome</keyword>
<reference evidence="1 2" key="1">
    <citation type="submission" date="2019-03" db="EMBL/GenBank/DDBJ databases">
        <title>Diversity and diversification of Nodularia spumigena cyanophages in the Baltic Sea.</title>
        <authorList>
            <person name="Sulcius S."/>
            <person name="Holmfeldt K."/>
            <person name="Simoliunas E."/>
        </authorList>
    </citation>
    <scope>NUCLEOTIDE SEQUENCE [LARGE SCALE GENOMIC DNA]</scope>
</reference>
<name>A0A482MJD3_9CAUD</name>
<sequence length="68" mass="7516">MIKQKAGFETIFDPRVQLTPQLAFALGIGDNALQSLILYYGVGCEPLSARATAEKLGIREDQERSLVY</sequence>
<evidence type="ECO:0000313" key="1">
    <source>
        <dbReference type="EMBL" id="QBQ73655.1"/>
    </source>
</evidence>
<accession>A0A482MJD3</accession>
<dbReference type="Proteomes" id="UP000305808">
    <property type="component" value="Segment"/>
</dbReference>